<keyword evidence="2" id="KW-0732">Signal</keyword>
<dbReference type="Gene3D" id="2.40.128.130">
    <property type="entry name" value="Autotransporter beta-domain"/>
    <property type="match status" value="1"/>
</dbReference>
<feature type="signal peptide" evidence="2">
    <location>
        <begin position="1"/>
        <end position="30"/>
    </location>
</feature>
<feature type="region of interest" description="Disordered" evidence="1">
    <location>
        <begin position="25"/>
        <end position="92"/>
    </location>
</feature>
<dbReference type="PROSITE" id="PS51208">
    <property type="entry name" value="AUTOTRANSPORTER"/>
    <property type="match status" value="1"/>
</dbReference>
<dbReference type="NCBIfam" id="TIGR01414">
    <property type="entry name" value="autotrans_barl"/>
    <property type="match status" value="1"/>
</dbReference>
<feature type="compositionally biased region" description="Pro residues" evidence="1">
    <location>
        <begin position="39"/>
        <end position="71"/>
    </location>
</feature>
<dbReference type="GO" id="GO:0019867">
    <property type="term" value="C:outer membrane"/>
    <property type="evidence" value="ECO:0007669"/>
    <property type="project" value="InterPro"/>
</dbReference>
<dbReference type="InterPro" id="IPR036709">
    <property type="entry name" value="Autotransporte_beta_dom_sf"/>
</dbReference>
<dbReference type="InterPro" id="IPR006315">
    <property type="entry name" value="OM_autotransptr_brl_dom"/>
</dbReference>
<dbReference type="RefSeq" id="WP_153342251.1">
    <property type="nucleotide sequence ID" value="NZ_WIVE01000013.1"/>
</dbReference>
<evidence type="ECO:0000313" key="4">
    <source>
        <dbReference type="EMBL" id="MQX36091.1"/>
    </source>
</evidence>
<accession>A0A7X1ZEG2</accession>
<dbReference type="Proteomes" id="UP000434582">
    <property type="component" value="Unassembled WGS sequence"/>
</dbReference>
<comment type="caution">
    <text evidence="4">The sequence shown here is derived from an EMBL/GenBank/DDBJ whole genome shotgun (WGS) entry which is preliminary data.</text>
</comment>
<feature type="compositionally biased region" description="Low complexity" evidence="1">
    <location>
        <begin position="81"/>
        <end position="91"/>
    </location>
</feature>
<name>A0A7X1ZEG2_9PROT</name>
<feature type="chain" id="PRO_5031065214" evidence="2">
    <location>
        <begin position="31"/>
        <end position="398"/>
    </location>
</feature>
<proteinExistence type="predicted"/>
<dbReference type="InterPro" id="IPR005546">
    <property type="entry name" value="Autotransporte_beta"/>
</dbReference>
<evidence type="ECO:0000313" key="5">
    <source>
        <dbReference type="Proteomes" id="UP000434582"/>
    </source>
</evidence>
<organism evidence="4 5">
    <name type="scientific">Roseospira navarrensis</name>
    <dbReference type="NCBI Taxonomy" id="140058"/>
    <lineage>
        <taxon>Bacteria</taxon>
        <taxon>Pseudomonadati</taxon>
        <taxon>Pseudomonadota</taxon>
        <taxon>Alphaproteobacteria</taxon>
        <taxon>Rhodospirillales</taxon>
        <taxon>Rhodospirillaceae</taxon>
        <taxon>Roseospira</taxon>
    </lineage>
</organism>
<dbReference type="Pfam" id="PF03797">
    <property type="entry name" value="Autotransporter"/>
    <property type="match status" value="1"/>
</dbReference>
<protein>
    <submittedName>
        <fullName evidence="4">Autotransporter domain-containing protein</fullName>
    </submittedName>
</protein>
<dbReference type="SUPFAM" id="SSF103515">
    <property type="entry name" value="Autotransporter"/>
    <property type="match status" value="1"/>
</dbReference>
<reference evidence="4 5" key="1">
    <citation type="submission" date="2019-10" db="EMBL/GenBank/DDBJ databases">
        <title>Draft whole-genome sequence of the purple nonsulfur photosynthetic bacterium Roseospira navarrensis DSM 15114.</title>
        <authorList>
            <person name="Kyndt J.A."/>
            <person name="Meyer T.E."/>
        </authorList>
    </citation>
    <scope>NUCLEOTIDE SEQUENCE [LARGE SCALE GENOMIC DNA]</scope>
    <source>
        <strain evidence="4 5">DSM 15114</strain>
    </source>
</reference>
<sequence length="398" mass="41680">MGLRKLSWSLGIVLAVLLAGAALPSGPAHAQFTGDPEPEPGPEPGPEPSPEPSPSPSPSPSPTPSPAPSPTPSSEAEARAAESGTEASATANTRITNRRLIALVNRRTSSMLLTGQPAVPFVRREDLASGPLTGLSGGEGTESWALGRLGLWADGAGTVSGGFRRPDKFWAGQYSVMVGADVRVPDDILAGASLGYEHVDVDFNTNRDRTVHYTFATVYGAALLTDTLSVDGLASYGVGANTTREPAGSVLGTGEYDYLSHRVIAATSLSYNTMVGERVTVFGNGGITYSHEAFEGYDTASGIAVETSDAFLGQLHLEGELGYVFEYGAESRLQPFLTTRLEYDYITSIGGERFGALVGGGLRAQISPAFSVEASGRTEVARTESTSTSFALTSRFQF</sequence>
<evidence type="ECO:0000259" key="3">
    <source>
        <dbReference type="PROSITE" id="PS51208"/>
    </source>
</evidence>
<dbReference type="EMBL" id="WIVE01000013">
    <property type="protein sequence ID" value="MQX36091.1"/>
    <property type="molecule type" value="Genomic_DNA"/>
</dbReference>
<keyword evidence="5" id="KW-1185">Reference proteome</keyword>
<dbReference type="OrthoDB" id="7353324at2"/>
<feature type="domain" description="Autotransporter" evidence="3">
    <location>
        <begin position="144"/>
        <end position="398"/>
    </location>
</feature>
<dbReference type="SMART" id="SM00869">
    <property type="entry name" value="Autotransporter"/>
    <property type="match status" value="1"/>
</dbReference>
<dbReference type="AlphaFoldDB" id="A0A7X1ZEG2"/>
<evidence type="ECO:0000256" key="1">
    <source>
        <dbReference type="SAM" id="MobiDB-lite"/>
    </source>
</evidence>
<evidence type="ECO:0000256" key="2">
    <source>
        <dbReference type="SAM" id="SignalP"/>
    </source>
</evidence>
<gene>
    <name evidence="4" type="ORF">GHC57_06120</name>
</gene>